<reference evidence="9 10" key="1">
    <citation type="submission" date="2016-07" db="EMBL/GenBank/DDBJ databases">
        <title>Pervasive Adenine N6-methylation of Active Genes in Fungi.</title>
        <authorList>
            <consortium name="DOE Joint Genome Institute"/>
            <person name="Mondo S.J."/>
            <person name="Dannebaum R.O."/>
            <person name="Kuo R.C."/>
            <person name="Labutti K."/>
            <person name="Haridas S."/>
            <person name="Kuo A."/>
            <person name="Salamov A."/>
            <person name="Ahrendt S.R."/>
            <person name="Lipzen A."/>
            <person name="Sullivan W."/>
            <person name="Andreopoulos W.B."/>
            <person name="Clum A."/>
            <person name="Lindquist E."/>
            <person name="Daum C."/>
            <person name="Ramamoorthy G.K."/>
            <person name="Gryganskyi A."/>
            <person name="Culley D."/>
            <person name="Magnuson J.K."/>
            <person name="James T.Y."/>
            <person name="O'Malley M.A."/>
            <person name="Stajich J.E."/>
            <person name="Spatafora J.W."/>
            <person name="Visel A."/>
            <person name="Grigoriev I.V."/>
        </authorList>
    </citation>
    <scope>NUCLEOTIDE SEQUENCE [LARGE SCALE GENOMIC DNA]</scope>
    <source>
        <strain evidence="9 10">12-1054</strain>
    </source>
</reference>
<dbReference type="AlphaFoldDB" id="A0A1Y2FDI5"/>
<proteinExistence type="predicted"/>
<dbReference type="GeneID" id="63788889"/>
<dbReference type="InterPro" id="IPR001138">
    <property type="entry name" value="Zn2Cys6_DnaBD"/>
</dbReference>
<dbReference type="GO" id="GO:0008270">
    <property type="term" value="F:zinc ion binding"/>
    <property type="evidence" value="ECO:0007669"/>
    <property type="project" value="InterPro"/>
</dbReference>
<dbReference type="PANTHER" id="PTHR47659">
    <property type="entry name" value="ZN(II)2CYS6 TRANSCRIPTION FACTOR (EUROFUNG)-RELATED"/>
    <property type="match status" value="1"/>
</dbReference>
<sequence>MDELHAAGPAPSRSLLAACREDDAVAADENGDSQQGSARSSISAISSQPERQDRLSTAGSTSSADLPGMSNEGSGSRRGSKESICSTDSGFGQGSDRPAIKKKETTRRRNKAHVSTACYPCKRAHLACETSRPCKRCVNLEKEDQCIDVAHKRRGRPRIKDTVASKAGPPLDSLNHFQTSVPAAAVQTTDVSPKRGPSLGIEGKFAERPNHIDLQPRSLSTDLRFGMQPGGGITPPISFESAAVTPGWHERRSSVSENSYMPGMGNYEVAPSVARPVTAALILSMDLVIIRATNDIASWLETTTDDLVHRSLTQLTRDDDLHHLHTLQQALTQDAADLLGVQPKIAQQLHPRALQDALAAYNTVELTAAGPRPYPVRQAGLTLRQKPAGLPHSSKASTHNYRPSQCRVGRLGIVIRIHTFTNISRSRLKSRLLSTHKKSTRRRREEKRRSHCRSWIRALIGQAQQLPLLPGSRLSHWKRIRRM</sequence>
<evidence type="ECO:0000256" key="6">
    <source>
        <dbReference type="ARBA" id="ARBA00023242"/>
    </source>
</evidence>
<dbReference type="SUPFAM" id="SSF57701">
    <property type="entry name" value="Zn2/Cys6 DNA-binding domain"/>
    <property type="match status" value="1"/>
</dbReference>
<dbReference type="PROSITE" id="PS00463">
    <property type="entry name" value="ZN2_CY6_FUNGAL_1"/>
    <property type="match status" value="1"/>
</dbReference>
<protein>
    <recommendedName>
        <fullName evidence="8">Zn(2)-C6 fungal-type domain-containing protein</fullName>
    </recommendedName>
</protein>
<keyword evidence="10" id="KW-1185">Reference proteome</keyword>
<feature type="domain" description="Zn(2)-C6 fungal-type" evidence="8">
    <location>
        <begin position="117"/>
        <end position="146"/>
    </location>
</feature>
<evidence type="ECO:0000256" key="3">
    <source>
        <dbReference type="ARBA" id="ARBA00023015"/>
    </source>
</evidence>
<accession>A0A1Y2FDI5</accession>
<feature type="compositionally biased region" description="Low complexity" evidence="7">
    <location>
        <begin position="33"/>
        <end position="48"/>
    </location>
</feature>
<organism evidence="9 10">
    <name type="scientific">Protomyces lactucae-debilis</name>
    <dbReference type="NCBI Taxonomy" id="2754530"/>
    <lineage>
        <taxon>Eukaryota</taxon>
        <taxon>Fungi</taxon>
        <taxon>Dikarya</taxon>
        <taxon>Ascomycota</taxon>
        <taxon>Taphrinomycotina</taxon>
        <taxon>Taphrinomycetes</taxon>
        <taxon>Taphrinales</taxon>
        <taxon>Protomycetaceae</taxon>
        <taxon>Protomyces</taxon>
    </lineage>
</organism>
<dbReference type="Proteomes" id="UP000193685">
    <property type="component" value="Unassembled WGS sequence"/>
</dbReference>
<evidence type="ECO:0000256" key="2">
    <source>
        <dbReference type="ARBA" id="ARBA00022833"/>
    </source>
</evidence>
<comment type="caution">
    <text evidence="9">The sequence shown here is derived from an EMBL/GenBank/DDBJ whole genome shotgun (WGS) entry which is preliminary data.</text>
</comment>
<name>A0A1Y2FDI5_PROLT</name>
<dbReference type="OrthoDB" id="5575144at2759"/>
<dbReference type="GO" id="GO:0003677">
    <property type="term" value="F:DNA binding"/>
    <property type="evidence" value="ECO:0007669"/>
    <property type="project" value="UniProtKB-KW"/>
</dbReference>
<dbReference type="RefSeq" id="XP_040724752.1">
    <property type="nucleotide sequence ID" value="XM_040872290.1"/>
</dbReference>
<keyword evidence="3" id="KW-0805">Transcription regulation</keyword>
<evidence type="ECO:0000313" key="9">
    <source>
        <dbReference type="EMBL" id="ORY81376.1"/>
    </source>
</evidence>
<evidence type="ECO:0000256" key="1">
    <source>
        <dbReference type="ARBA" id="ARBA00022723"/>
    </source>
</evidence>
<keyword evidence="4" id="KW-0238">DNA-binding</keyword>
<dbReference type="InterPro" id="IPR036864">
    <property type="entry name" value="Zn2-C6_fun-type_DNA-bd_sf"/>
</dbReference>
<keyword evidence="1" id="KW-0479">Metal-binding</keyword>
<keyword evidence="2" id="KW-0862">Zinc</keyword>
<dbReference type="STRING" id="56484.A0A1Y2FDI5"/>
<evidence type="ECO:0000256" key="7">
    <source>
        <dbReference type="SAM" id="MobiDB-lite"/>
    </source>
</evidence>
<dbReference type="PANTHER" id="PTHR47659:SF4">
    <property type="entry name" value="ZN(II)2CYS6 TRANSCRIPTION FACTOR (EUROFUNG)"/>
    <property type="match status" value="1"/>
</dbReference>
<gene>
    <name evidence="9" type="ORF">BCR37DRAFT_42157</name>
</gene>
<evidence type="ECO:0000256" key="5">
    <source>
        <dbReference type="ARBA" id="ARBA00023163"/>
    </source>
</evidence>
<evidence type="ECO:0000313" key="10">
    <source>
        <dbReference type="Proteomes" id="UP000193685"/>
    </source>
</evidence>
<dbReference type="EMBL" id="MCFI01000011">
    <property type="protein sequence ID" value="ORY81376.1"/>
    <property type="molecule type" value="Genomic_DNA"/>
</dbReference>
<keyword evidence="6" id="KW-0539">Nucleus</keyword>
<feature type="region of interest" description="Disordered" evidence="7">
    <location>
        <begin position="1"/>
        <end position="111"/>
    </location>
</feature>
<dbReference type="InterPro" id="IPR050335">
    <property type="entry name" value="ERT1_acuK_gluconeogen_tf"/>
</dbReference>
<evidence type="ECO:0000256" key="4">
    <source>
        <dbReference type="ARBA" id="ARBA00023125"/>
    </source>
</evidence>
<dbReference type="GO" id="GO:0000981">
    <property type="term" value="F:DNA-binding transcription factor activity, RNA polymerase II-specific"/>
    <property type="evidence" value="ECO:0007669"/>
    <property type="project" value="InterPro"/>
</dbReference>
<keyword evidence="5" id="KW-0804">Transcription</keyword>
<evidence type="ECO:0000259" key="8">
    <source>
        <dbReference type="PROSITE" id="PS00463"/>
    </source>
</evidence>
<feature type="compositionally biased region" description="Polar residues" evidence="7">
    <location>
        <begin position="55"/>
        <end position="64"/>
    </location>
</feature>